<dbReference type="GO" id="GO:0016020">
    <property type="term" value="C:membrane"/>
    <property type="evidence" value="ECO:0007669"/>
    <property type="project" value="UniProtKB-SubCell"/>
</dbReference>
<evidence type="ECO:0000313" key="4">
    <source>
        <dbReference type="EMBL" id="OAY61260.1"/>
    </source>
</evidence>
<keyword evidence="2 3" id="KW-0472">Membrane</keyword>
<dbReference type="OrthoDB" id="695142at2759"/>
<evidence type="ECO:0000313" key="5">
    <source>
        <dbReference type="Proteomes" id="UP000091857"/>
    </source>
</evidence>
<dbReference type="PANTHER" id="PTHR31234">
    <property type="entry name" value="LATE EMBRYOGENESIS ABUNDANT (LEA) HYDROXYPROLINE-RICH GLYCOPROTEIN FAMILY"/>
    <property type="match status" value="1"/>
</dbReference>
<keyword evidence="5" id="KW-1185">Reference proteome</keyword>
<dbReference type="AlphaFoldDB" id="A0A2C9WLM7"/>
<dbReference type="OMA" id="SHITASW"/>
<name>A0A2C9WLM7_MANES</name>
<evidence type="ECO:0000256" key="1">
    <source>
        <dbReference type="ARBA" id="ARBA00004370"/>
    </source>
</evidence>
<dbReference type="Proteomes" id="UP000091857">
    <property type="component" value="Chromosome 1"/>
</dbReference>
<comment type="caution">
    <text evidence="4">The sequence shown here is derived from an EMBL/GenBank/DDBJ whole genome shotgun (WGS) entry which is preliminary data.</text>
</comment>
<evidence type="ECO:0008006" key="6">
    <source>
        <dbReference type="Google" id="ProtNLM"/>
    </source>
</evidence>
<keyword evidence="3" id="KW-0812">Transmembrane</keyword>
<gene>
    <name evidence="4" type="ORF">MANES_01G175800v8</name>
</gene>
<reference evidence="5" key="1">
    <citation type="journal article" date="2016" name="Nat. Biotechnol.">
        <title>Sequencing wild and cultivated cassava and related species reveals extensive interspecific hybridization and genetic diversity.</title>
        <authorList>
            <person name="Bredeson J.V."/>
            <person name="Lyons J.B."/>
            <person name="Prochnik S.E."/>
            <person name="Wu G.A."/>
            <person name="Ha C.M."/>
            <person name="Edsinger-Gonzales E."/>
            <person name="Grimwood J."/>
            <person name="Schmutz J."/>
            <person name="Rabbi I.Y."/>
            <person name="Egesi C."/>
            <person name="Nauluvula P."/>
            <person name="Lebot V."/>
            <person name="Ndunguru J."/>
            <person name="Mkamilo G."/>
            <person name="Bart R.S."/>
            <person name="Setter T.L."/>
            <person name="Gleadow R.M."/>
            <person name="Kulakow P."/>
            <person name="Ferguson M.E."/>
            <person name="Rounsley S."/>
            <person name="Rokhsar D.S."/>
        </authorList>
    </citation>
    <scope>NUCLEOTIDE SEQUENCE [LARGE SCALE GENOMIC DNA]</scope>
    <source>
        <strain evidence="5">cv. AM560-2</strain>
    </source>
</reference>
<protein>
    <recommendedName>
        <fullName evidence="6">Late embryogenesis abundant protein LEA-2 subgroup domain-containing protein</fullName>
    </recommendedName>
</protein>
<sequence>MAETEGHQVGIVMGYPCQPYFQSYDQKQPPSFAATAAAAAASNSGWTIRNNSARPPPDSYRMTTTQNHAELDCSNVTTDKKNLMMEALLVLFAGILALGFIFWRASLMITDFRPPKFEVDAVTVYPFNISSSSHITASWNISLFIENPKSISFYYEDMKASVLLKNESICSTMVGNLFIDGRYEKGMMVKANLAASSVSMNQTVAEAAIAEMTEEQAVSFSFMLNVIGRMDPGNSDEKRKRMVASCEDLKVGFNTNSQVGKLMGSPIACNLRIYKYNME</sequence>
<evidence type="ECO:0000256" key="2">
    <source>
        <dbReference type="ARBA" id="ARBA00023136"/>
    </source>
</evidence>
<comment type="subcellular location">
    <subcellularLocation>
        <location evidence="1">Membrane</location>
    </subcellularLocation>
</comment>
<feature type="transmembrane region" description="Helical" evidence="3">
    <location>
        <begin position="83"/>
        <end position="103"/>
    </location>
</feature>
<dbReference type="InterPro" id="IPR044839">
    <property type="entry name" value="NDR1-like"/>
</dbReference>
<evidence type="ECO:0000256" key="3">
    <source>
        <dbReference type="SAM" id="Phobius"/>
    </source>
</evidence>
<dbReference type="Gramene" id="Manes.01G175800.1.v8.1">
    <property type="protein sequence ID" value="Manes.01G175800.1.v8.1.CDS.1"/>
    <property type="gene ID" value="Manes.01G175800.v8.1"/>
</dbReference>
<dbReference type="PANTHER" id="PTHR31234:SF55">
    <property type="entry name" value="LATE EMBRYOGENESIS ABUNDANT (LEA) HYDROXYPROLINE-RICH GLYCOPROTEIN FAMILY"/>
    <property type="match status" value="1"/>
</dbReference>
<keyword evidence="3" id="KW-1133">Transmembrane helix</keyword>
<accession>A0A2C9WLM7</accession>
<dbReference type="EMBL" id="CM004387">
    <property type="protein sequence ID" value="OAY61260.1"/>
    <property type="molecule type" value="Genomic_DNA"/>
</dbReference>
<organism evidence="4 5">
    <name type="scientific">Manihot esculenta</name>
    <name type="common">Cassava</name>
    <name type="synonym">Jatropha manihot</name>
    <dbReference type="NCBI Taxonomy" id="3983"/>
    <lineage>
        <taxon>Eukaryota</taxon>
        <taxon>Viridiplantae</taxon>
        <taxon>Streptophyta</taxon>
        <taxon>Embryophyta</taxon>
        <taxon>Tracheophyta</taxon>
        <taxon>Spermatophyta</taxon>
        <taxon>Magnoliopsida</taxon>
        <taxon>eudicotyledons</taxon>
        <taxon>Gunneridae</taxon>
        <taxon>Pentapetalae</taxon>
        <taxon>rosids</taxon>
        <taxon>fabids</taxon>
        <taxon>Malpighiales</taxon>
        <taxon>Euphorbiaceae</taxon>
        <taxon>Crotonoideae</taxon>
        <taxon>Manihoteae</taxon>
        <taxon>Manihot</taxon>
    </lineage>
</organism>
<dbReference type="GO" id="GO:0098542">
    <property type="term" value="P:defense response to other organism"/>
    <property type="evidence" value="ECO:0007669"/>
    <property type="project" value="InterPro"/>
</dbReference>
<proteinExistence type="predicted"/>